<evidence type="ECO:0000259" key="5">
    <source>
        <dbReference type="Pfam" id="PF04376"/>
    </source>
</evidence>
<reference evidence="7" key="1">
    <citation type="journal article" date="2020" name="mSystems">
        <title>Genome- and Community-Level Interaction Insights into Carbon Utilization and Element Cycling Functions of Hydrothermarchaeota in Hydrothermal Sediment.</title>
        <authorList>
            <person name="Zhou Z."/>
            <person name="Liu Y."/>
            <person name="Xu W."/>
            <person name="Pan J."/>
            <person name="Luo Z.H."/>
            <person name="Li M."/>
        </authorList>
    </citation>
    <scope>NUCLEOTIDE SEQUENCE [LARGE SCALE GENOMIC DNA]</scope>
    <source>
        <strain evidence="7">HyVt-485</strain>
    </source>
</reference>
<comment type="subcellular location">
    <subcellularLocation>
        <location evidence="4">Cytoplasm</location>
    </subcellularLocation>
</comment>
<comment type="similarity">
    <text evidence="4">Belongs to the R-transferase family. Bpt subfamily.</text>
</comment>
<evidence type="ECO:0000313" key="7">
    <source>
        <dbReference type="EMBL" id="HHL42679.1"/>
    </source>
</evidence>
<feature type="domain" description="N-end rule aminoacyl transferase C-terminal" evidence="6">
    <location>
        <begin position="108"/>
        <end position="230"/>
    </location>
</feature>
<dbReference type="Proteomes" id="UP000885830">
    <property type="component" value="Unassembled WGS sequence"/>
</dbReference>
<comment type="caution">
    <text evidence="7">The sequence shown here is derived from an EMBL/GenBank/DDBJ whole genome shotgun (WGS) entry which is preliminary data.</text>
</comment>
<keyword evidence="1 4" id="KW-0963">Cytoplasm</keyword>
<dbReference type="InterPro" id="IPR017138">
    <property type="entry name" value="Asp_Glu_LeuTrfase"/>
</dbReference>
<dbReference type="NCBIfam" id="NF002343">
    <property type="entry name" value="PRK01305.1-4"/>
    <property type="match status" value="1"/>
</dbReference>
<dbReference type="HAMAP" id="MF_00689">
    <property type="entry name" value="Bpt"/>
    <property type="match status" value="1"/>
</dbReference>
<sequence>MTRHFDPNDLQFYITLPAPCPYLPGETERKIFTPLDSFLGPQLNDYLTHSGFRRSQNVIYRPACENCRACQSLRVKAQEFKLTPSFRRVLKINSDLSRKVVEAIATNEQYELLVSYLNARHPGGGMTDMDFERYEMMVEDCAANTEIFEYRDSDDRLIAACITDNLRDGLSMVYSFFDPNLSKRGLGNFMILDHLRVCKSIGFAHLYLGYWVKNSHKMRYKSRYKPFEILGTNGWVSN</sequence>
<dbReference type="AlphaFoldDB" id="A0A7C5QRD8"/>
<dbReference type="InterPro" id="IPR016181">
    <property type="entry name" value="Acyl_CoA_acyltransferase"/>
</dbReference>
<organism evidence="7">
    <name type="scientific">Hellea balneolensis</name>
    <dbReference type="NCBI Taxonomy" id="287478"/>
    <lineage>
        <taxon>Bacteria</taxon>
        <taxon>Pseudomonadati</taxon>
        <taxon>Pseudomonadota</taxon>
        <taxon>Alphaproteobacteria</taxon>
        <taxon>Maricaulales</taxon>
        <taxon>Robiginitomaculaceae</taxon>
        <taxon>Hellea</taxon>
    </lineage>
</organism>
<dbReference type="GO" id="GO:0004057">
    <property type="term" value="F:arginyl-tRNA--protein transferase activity"/>
    <property type="evidence" value="ECO:0007669"/>
    <property type="project" value="InterPro"/>
</dbReference>
<dbReference type="PANTHER" id="PTHR21367">
    <property type="entry name" value="ARGININE-TRNA-PROTEIN TRANSFERASE 1"/>
    <property type="match status" value="1"/>
</dbReference>
<dbReference type="SUPFAM" id="SSF55729">
    <property type="entry name" value="Acyl-CoA N-acyltransferases (Nat)"/>
    <property type="match status" value="1"/>
</dbReference>
<name>A0A7C5QRD8_9PROT</name>
<evidence type="ECO:0000259" key="6">
    <source>
        <dbReference type="Pfam" id="PF04377"/>
    </source>
</evidence>
<dbReference type="PIRSF" id="PIRSF037208">
    <property type="entry name" value="ATE_pro_prd"/>
    <property type="match status" value="1"/>
</dbReference>
<comment type="function">
    <text evidence="4">Functions in the N-end rule pathway of protein degradation where it conjugates Leu from its aminoacyl-tRNA to the N-termini of proteins containing an N-terminal aspartate or glutamate.</text>
</comment>
<evidence type="ECO:0000256" key="4">
    <source>
        <dbReference type="HAMAP-Rule" id="MF_00689"/>
    </source>
</evidence>
<evidence type="ECO:0000256" key="1">
    <source>
        <dbReference type="ARBA" id="ARBA00022490"/>
    </source>
</evidence>
<evidence type="ECO:0000256" key="3">
    <source>
        <dbReference type="ARBA" id="ARBA00023315"/>
    </source>
</evidence>
<dbReference type="NCBIfam" id="NF002346">
    <property type="entry name" value="PRK01305.2-3"/>
    <property type="match status" value="1"/>
</dbReference>
<dbReference type="EC" id="2.3.2.29" evidence="4"/>
<dbReference type="GO" id="GO:0008914">
    <property type="term" value="F:leucyl-tRNA--protein transferase activity"/>
    <property type="evidence" value="ECO:0007669"/>
    <property type="project" value="UniProtKB-UniRule"/>
</dbReference>
<dbReference type="InterPro" id="IPR007471">
    <property type="entry name" value="N-end_Aminoacyl_Trfase_N"/>
</dbReference>
<dbReference type="GO" id="GO:0005737">
    <property type="term" value="C:cytoplasm"/>
    <property type="evidence" value="ECO:0007669"/>
    <property type="project" value="UniProtKB-SubCell"/>
</dbReference>
<keyword evidence="2 4" id="KW-0808">Transferase</keyword>
<gene>
    <name evidence="4" type="primary">bpt</name>
    <name evidence="7" type="ORF">ENJ42_03600</name>
</gene>
<comment type="catalytic activity">
    <reaction evidence="4">
        <text>N-terminal L-aspartyl-[protein] + L-leucyl-tRNA(Leu) = N-terminal L-leucyl-L-aspartyl-[protein] + tRNA(Leu) + H(+)</text>
        <dbReference type="Rhea" id="RHEA:50420"/>
        <dbReference type="Rhea" id="RHEA-COMP:9613"/>
        <dbReference type="Rhea" id="RHEA-COMP:9622"/>
        <dbReference type="Rhea" id="RHEA-COMP:12669"/>
        <dbReference type="Rhea" id="RHEA-COMP:12674"/>
        <dbReference type="ChEBI" id="CHEBI:15378"/>
        <dbReference type="ChEBI" id="CHEBI:64720"/>
        <dbReference type="ChEBI" id="CHEBI:78442"/>
        <dbReference type="ChEBI" id="CHEBI:78494"/>
        <dbReference type="ChEBI" id="CHEBI:133042"/>
        <dbReference type="EC" id="2.3.2.29"/>
    </reaction>
</comment>
<protein>
    <recommendedName>
        <fullName evidence="4">Aspartate/glutamate leucyltransferase</fullName>
        <ecNumber evidence="4">2.3.2.29</ecNumber>
    </recommendedName>
</protein>
<dbReference type="Pfam" id="PF04377">
    <property type="entry name" value="ATE_C"/>
    <property type="match status" value="1"/>
</dbReference>
<dbReference type="GO" id="GO:0071596">
    <property type="term" value="P:ubiquitin-dependent protein catabolic process via the N-end rule pathway"/>
    <property type="evidence" value="ECO:0007669"/>
    <property type="project" value="InterPro"/>
</dbReference>
<dbReference type="InterPro" id="IPR007472">
    <property type="entry name" value="N-end_Aminoacyl_Trfase_C"/>
</dbReference>
<feature type="domain" description="N-end aminoacyl transferase N-terminal" evidence="5">
    <location>
        <begin position="19"/>
        <end position="88"/>
    </location>
</feature>
<dbReference type="InterPro" id="IPR030700">
    <property type="entry name" value="N-end_Aminoacyl_Trfase"/>
</dbReference>
<keyword evidence="3 4" id="KW-0012">Acyltransferase</keyword>
<dbReference type="EMBL" id="DRMJ01000178">
    <property type="protein sequence ID" value="HHL42679.1"/>
    <property type="molecule type" value="Genomic_DNA"/>
</dbReference>
<accession>A0A7C5QRD8</accession>
<evidence type="ECO:0000256" key="2">
    <source>
        <dbReference type="ARBA" id="ARBA00022679"/>
    </source>
</evidence>
<dbReference type="Pfam" id="PF04376">
    <property type="entry name" value="ATE_N"/>
    <property type="match status" value="1"/>
</dbReference>
<proteinExistence type="inferred from homology"/>
<comment type="catalytic activity">
    <reaction evidence="4">
        <text>N-terminal L-glutamyl-[protein] + L-leucyl-tRNA(Leu) = N-terminal L-leucyl-L-glutamyl-[protein] + tRNA(Leu) + H(+)</text>
        <dbReference type="Rhea" id="RHEA:50412"/>
        <dbReference type="Rhea" id="RHEA-COMP:9613"/>
        <dbReference type="Rhea" id="RHEA-COMP:9622"/>
        <dbReference type="Rhea" id="RHEA-COMP:12664"/>
        <dbReference type="Rhea" id="RHEA-COMP:12668"/>
        <dbReference type="ChEBI" id="CHEBI:15378"/>
        <dbReference type="ChEBI" id="CHEBI:64721"/>
        <dbReference type="ChEBI" id="CHEBI:78442"/>
        <dbReference type="ChEBI" id="CHEBI:78494"/>
        <dbReference type="ChEBI" id="CHEBI:133041"/>
        <dbReference type="EC" id="2.3.2.29"/>
    </reaction>
</comment>
<dbReference type="PANTHER" id="PTHR21367:SF1">
    <property type="entry name" value="ARGINYL-TRNA--PROTEIN TRANSFERASE 1"/>
    <property type="match status" value="1"/>
</dbReference>